<sequence>MALIYSSDKKDDDIINVEKKYESFLKEWNLNKMINSKDLCLEFDVFFFDCDGVLWHGNELIEGSIEVINYLLREGKKVYFITNNSTKSRASFLEKFHKLGFTNVKREHIICTAYAVTKYLYDKEEYRLRKKKIYVIGEKGICDELDASNLDWLGGSNDNDKKIILKDDLEIIVDKNIGAVVVGIDFNINYYKIQYAQLCINELNAEFIATNKDATGNFTSKQKWAGTGAIVSSIEAVSLKKPIVVGKPNVYMIENVLKDLNIHHSKVVMIGDRLETDIHFAKNCNIKSILVSTGVTNANIYLNHNSLNIHPDYFMKSISELL</sequence>
<dbReference type="SMR" id="A0A024V8L5"/>
<dbReference type="SFLD" id="SFLDS00003">
    <property type="entry name" value="Haloacid_Dehalogenase"/>
    <property type="match status" value="1"/>
</dbReference>
<feature type="binding site" evidence="4">
    <location>
        <position position="272"/>
    </location>
    <ligand>
        <name>Mg(2+)</name>
        <dbReference type="ChEBI" id="CHEBI:18420"/>
    </ligand>
</feature>
<dbReference type="InterPro" id="IPR036412">
    <property type="entry name" value="HAD-like_sf"/>
</dbReference>
<dbReference type="GO" id="GO:0046872">
    <property type="term" value="F:metal ion binding"/>
    <property type="evidence" value="ECO:0007669"/>
    <property type="project" value="UniProtKB-KW"/>
</dbReference>
<comment type="cofactor">
    <cofactor evidence="4">
        <name>Mg(2+)</name>
        <dbReference type="ChEBI" id="CHEBI:18420"/>
    </cofactor>
    <text evidence="4">Divalent metal ions. Mg(2+) is the most effective.</text>
</comment>
<dbReference type="Gene3D" id="3.40.50.1000">
    <property type="entry name" value="HAD superfamily/HAD-like"/>
    <property type="match status" value="2"/>
</dbReference>
<feature type="binding site" evidence="3">
    <location>
        <position position="247"/>
    </location>
    <ligand>
        <name>substrate</name>
    </ligand>
</feature>
<dbReference type="Proteomes" id="UP000030690">
    <property type="component" value="Unassembled WGS sequence"/>
</dbReference>
<dbReference type="InterPro" id="IPR006349">
    <property type="entry name" value="PGP_euk"/>
</dbReference>
<dbReference type="PANTHER" id="PTHR19288">
    <property type="entry name" value="4-NITROPHENYLPHOSPHATASE-RELATED"/>
    <property type="match status" value="1"/>
</dbReference>
<dbReference type="InterPro" id="IPR023214">
    <property type="entry name" value="HAD_sf"/>
</dbReference>
<dbReference type="SFLD" id="SFLDF00039">
    <property type="entry name" value="phosphoglycolate_phosphatase_2"/>
    <property type="match status" value="1"/>
</dbReference>
<dbReference type="PIRSF" id="PIRSF000915">
    <property type="entry name" value="PGP-type_phosphatase"/>
    <property type="match status" value="1"/>
</dbReference>
<organism evidence="5 6">
    <name type="scientific">Plasmodium falciparum Vietnam Oak-Knoll</name>
    <name type="common">FVO</name>
    <dbReference type="NCBI Taxonomy" id="1036723"/>
    <lineage>
        <taxon>Eukaryota</taxon>
        <taxon>Sar</taxon>
        <taxon>Alveolata</taxon>
        <taxon>Apicomplexa</taxon>
        <taxon>Aconoidasida</taxon>
        <taxon>Haemosporida</taxon>
        <taxon>Plasmodiidae</taxon>
        <taxon>Plasmodium</taxon>
        <taxon>Plasmodium (Laverania)</taxon>
    </lineage>
</organism>
<dbReference type="AlphaFoldDB" id="A0A024V8L5"/>
<reference evidence="5 6" key="2">
    <citation type="submission" date="2013-02" db="EMBL/GenBank/DDBJ databases">
        <title>The Genome Sequence of Plasmodium falciparum Vietnam Oak-Knoll (FVO).</title>
        <authorList>
            <consortium name="The Broad Institute Genome Sequencing Platform"/>
            <consortium name="The Broad Institute Genome Sequencing Center for Infectious Disease"/>
            <person name="Neafsey D."/>
            <person name="Cheeseman I."/>
            <person name="Volkman S."/>
            <person name="Adams J."/>
            <person name="Walker B."/>
            <person name="Young S.K."/>
            <person name="Zeng Q."/>
            <person name="Gargeya S."/>
            <person name="Fitzgerald M."/>
            <person name="Haas B."/>
            <person name="Abouelleil A."/>
            <person name="Alvarado L."/>
            <person name="Arachchi H.M."/>
            <person name="Berlin A.M."/>
            <person name="Chapman S.B."/>
            <person name="Dewar J."/>
            <person name="Goldberg J."/>
            <person name="Griggs A."/>
            <person name="Gujja S."/>
            <person name="Hansen M."/>
            <person name="Howarth C."/>
            <person name="Imamovic A."/>
            <person name="Larimer J."/>
            <person name="McCowan C."/>
            <person name="Murphy C."/>
            <person name="Neiman D."/>
            <person name="Pearson M."/>
            <person name="Priest M."/>
            <person name="Roberts A."/>
            <person name="Saif S."/>
            <person name="Shea T."/>
            <person name="Sisk P."/>
            <person name="Sykes S."/>
            <person name="Wortman J."/>
            <person name="Nusbaum C."/>
            <person name="Birren B."/>
        </authorList>
    </citation>
    <scope>NUCLEOTIDE SEQUENCE [LARGE SCALE GENOMIC DNA]</scope>
    <source>
        <strain evidence="6">Vietnam Oak-Knoll (FVO)</strain>
    </source>
</reference>
<dbReference type="GO" id="GO:0005737">
    <property type="term" value="C:cytoplasm"/>
    <property type="evidence" value="ECO:0007669"/>
    <property type="project" value="TreeGrafter"/>
</dbReference>
<evidence type="ECO:0000313" key="5">
    <source>
        <dbReference type="EMBL" id="ETW19368.1"/>
    </source>
</evidence>
<dbReference type="GO" id="GO:0016791">
    <property type="term" value="F:phosphatase activity"/>
    <property type="evidence" value="ECO:0007669"/>
    <property type="project" value="InterPro"/>
</dbReference>
<evidence type="ECO:0000256" key="2">
    <source>
        <dbReference type="PIRSR" id="PIRSR000915-1"/>
    </source>
</evidence>
<dbReference type="EMBL" id="KI925067">
    <property type="protein sequence ID" value="ETW19368.1"/>
    <property type="molecule type" value="Genomic_DNA"/>
</dbReference>
<gene>
    <name evidence="5" type="ORF">PFFVO_01727</name>
</gene>
<evidence type="ECO:0008006" key="7">
    <source>
        <dbReference type="Google" id="ProtNLM"/>
    </source>
</evidence>
<keyword evidence="4" id="KW-0460">Magnesium</keyword>
<evidence type="ECO:0000313" key="6">
    <source>
        <dbReference type="Proteomes" id="UP000030690"/>
    </source>
</evidence>
<evidence type="ECO:0000256" key="1">
    <source>
        <dbReference type="ARBA" id="ARBA00022801"/>
    </source>
</evidence>
<dbReference type="Pfam" id="PF13242">
    <property type="entry name" value="Hydrolase_like"/>
    <property type="match status" value="1"/>
</dbReference>
<dbReference type="Pfam" id="PF13344">
    <property type="entry name" value="Hydrolase_6"/>
    <property type="match status" value="1"/>
</dbReference>
<feature type="binding site" evidence="4">
    <location>
        <position position="49"/>
    </location>
    <ligand>
        <name>Mg(2+)</name>
        <dbReference type="ChEBI" id="CHEBI:18420"/>
    </ligand>
</feature>
<dbReference type="OrthoDB" id="413953at2759"/>
<dbReference type="SFLD" id="SFLDG01139">
    <property type="entry name" value="C2.A:_Pyridoxal_Phosphate_Phos"/>
    <property type="match status" value="1"/>
</dbReference>
<dbReference type="NCBIfam" id="TIGR01452">
    <property type="entry name" value="PGP_euk"/>
    <property type="match status" value="1"/>
</dbReference>
<evidence type="ECO:0000256" key="3">
    <source>
        <dbReference type="PIRSR" id="PIRSR000915-2"/>
    </source>
</evidence>
<feature type="active site" description="Nucleophile" evidence="2">
    <location>
        <position position="49"/>
    </location>
</feature>
<reference evidence="5 6" key="1">
    <citation type="submission" date="2013-02" db="EMBL/GenBank/DDBJ databases">
        <title>The Genome Annotation of Plasmodium falciparum Vietnam Oak-Knoll (FVO).</title>
        <authorList>
            <consortium name="The Broad Institute Genome Sequencing Platform"/>
            <consortium name="The Broad Institute Genome Sequencing Center for Infectious Disease"/>
            <person name="Neafsey D."/>
            <person name="Hoffman S."/>
            <person name="Volkman S."/>
            <person name="Rosenthal P."/>
            <person name="Walker B."/>
            <person name="Young S.K."/>
            <person name="Zeng Q."/>
            <person name="Gargeya S."/>
            <person name="Fitzgerald M."/>
            <person name="Haas B."/>
            <person name="Abouelleil A."/>
            <person name="Allen A.W."/>
            <person name="Alvarado L."/>
            <person name="Arachchi H.M."/>
            <person name="Berlin A.M."/>
            <person name="Chapman S.B."/>
            <person name="Gainer-Dewar J."/>
            <person name="Goldberg J."/>
            <person name="Griggs A."/>
            <person name="Gujja S."/>
            <person name="Hansen M."/>
            <person name="Howarth C."/>
            <person name="Imamovic A."/>
            <person name="Ireland A."/>
            <person name="Larimer J."/>
            <person name="McCowan C."/>
            <person name="Murphy C."/>
            <person name="Pearson M."/>
            <person name="Poon T.W."/>
            <person name="Priest M."/>
            <person name="Roberts A."/>
            <person name="Saif S."/>
            <person name="Shea T."/>
            <person name="Sisk P."/>
            <person name="Sykes S."/>
            <person name="Wortman J."/>
            <person name="Nusbaum C."/>
            <person name="Birren B."/>
        </authorList>
    </citation>
    <scope>NUCLEOTIDE SEQUENCE [LARGE SCALE GENOMIC DNA]</scope>
    <source>
        <strain evidence="6">Vietnam Oak-Knoll (FVO)</strain>
    </source>
</reference>
<protein>
    <recommendedName>
        <fullName evidence="7">4-nitrophenylphosphatase</fullName>
    </recommendedName>
</protein>
<dbReference type="PANTHER" id="PTHR19288:SF46">
    <property type="entry name" value="HALOACID DEHALOGENASE-LIKE HYDROLASE DOMAIN-CONTAINING PROTEIN 2"/>
    <property type="match status" value="1"/>
</dbReference>
<feature type="active site" description="Proton donor" evidence="2">
    <location>
        <position position="51"/>
    </location>
</feature>
<feature type="binding site" evidence="4">
    <location>
        <position position="51"/>
    </location>
    <ligand>
        <name>Mg(2+)</name>
        <dbReference type="ChEBI" id="CHEBI:18420"/>
    </ligand>
</feature>
<dbReference type="InterPro" id="IPR006357">
    <property type="entry name" value="HAD-SF_hydro_IIA"/>
</dbReference>
<dbReference type="NCBIfam" id="TIGR01460">
    <property type="entry name" value="HAD-SF-IIA"/>
    <property type="match status" value="1"/>
</dbReference>
<evidence type="ECO:0000256" key="4">
    <source>
        <dbReference type="PIRSR" id="PIRSR000915-3"/>
    </source>
</evidence>
<proteinExistence type="predicted"/>
<dbReference type="FunFam" id="3.40.50.1000:FF:000039">
    <property type="entry name" value="Phosphoglycolate phosphatase"/>
    <property type="match status" value="1"/>
</dbReference>
<keyword evidence="1" id="KW-0378">Hydrolase</keyword>
<keyword evidence="4" id="KW-0479">Metal-binding</keyword>
<accession>A0A024V8L5</accession>
<name>A0A024V8L5_PLAFA</name>
<dbReference type="SUPFAM" id="SSF56784">
    <property type="entry name" value="HAD-like"/>
    <property type="match status" value="1"/>
</dbReference>